<dbReference type="Proteomes" id="UP000631300">
    <property type="component" value="Unassembled WGS sequence"/>
</dbReference>
<reference evidence="1" key="2">
    <citation type="submission" date="2020-09" db="EMBL/GenBank/DDBJ databases">
        <authorList>
            <person name="Sun Q."/>
            <person name="Kim S."/>
        </authorList>
    </citation>
    <scope>NUCLEOTIDE SEQUENCE</scope>
    <source>
        <strain evidence="1">KCTC 22164</strain>
    </source>
</reference>
<evidence type="ECO:0000313" key="2">
    <source>
        <dbReference type="Proteomes" id="UP000631300"/>
    </source>
</evidence>
<comment type="caution">
    <text evidence="1">The sequence shown here is derived from an EMBL/GenBank/DDBJ whole genome shotgun (WGS) entry which is preliminary data.</text>
</comment>
<dbReference type="AlphaFoldDB" id="A0A918MWL1"/>
<name>A0A918MWL1_9ALTE</name>
<gene>
    <name evidence="1" type="ORF">GCM10007391_11020</name>
</gene>
<reference evidence="1" key="1">
    <citation type="journal article" date="2014" name="Int. J. Syst. Evol. Microbiol.">
        <title>Complete genome sequence of Corynebacterium casei LMG S-19264T (=DSM 44701T), isolated from a smear-ripened cheese.</title>
        <authorList>
            <consortium name="US DOE Joint Genome Institute (JGI-PGF)"/>
            <person name="Walter F."/>
            <person name="Albersmeier A."/>
            <person name="Kalinowski J."/>
            <person name="Ruckert C."/>
        </authorList>
    </citation>
    <scope>NUCLEOTIDE SEQUENCE</scope>
    <source>
        <strain evidence="1">KCTC 22164</strain>
    </source>
</reference>
<protein>
    <submittedName>
        <fullName evidence="1">Uncharacterized protein</fullName>
    </submittedName>
</protein>
<organism evidence="1 2">
    <name type="scientific">Alteromonas halophila</name>
    <dbReference type="NCBI Taxonomy" id="516698"/>
    <lineage>
        <taxon>Bacteria</taxon>
        <taxon>Pseudomonadati</taxon>
        <taxon>Pseudomonadota</taxon>
        <taxon>Gammaproteobacteria</taxon>
        <taxon>Alteromonadales</taxon>
        <taxon>Alteromonadaceae</taxon>
        <taxon>Alteromonas/Salinimonas group</taxon>
        <taxon>Alteromonas</taxon>
    </lineage>
</organism>
<sequence>MNKSVAIEQGDYFSHSFRLNREATLELTVESQNMPVKMFISSKKDAPAAAAGLPVNVWFLSTDIYRDSKSGRFPQGDYTLFVKHGKEKGFFDDASPAARVNILLSGR</sequence>
<accession>A0A918MWL1</accession>
<keyword evidence="2" id="KW-1185">Reference proteome</keyword>
<proteinExistence type="predicted"/>
<evidence type="ECO:0000313" key="1">
    <source>
        <dbReference type="EMBL" id="GGW79990.1"/>
    </source>
</evidence>
<dbReference type="EMBL" id="BMXP01000002">
    <property type="protein sequence ID" value="GGW79990.1"/>
    <property type="molecule type" value="Genomic_DNA"/>
</dbReference>